<protein>
    <submittedName>
        <fullName evidence="2">Uncharacterized protein</fullName>
    </submittedName>
</protein>
<dbReference type="AlphaFoldDB" id="A0AAD3SYX8"/>
<evidence type="ECO:0000313" key="3">
    <source>
        <dbReference type="Proteomes" id="UP001279734"/>
    </source>
</evidence>
<feature type="compositionally biased region" description="Basic residues" evidence="1">
    <location>
        <begin position="61"/>
        <end position="76"/>
    </location>
</feature>
<organism evidence="2 3">
    <name type="scientific">Nepenthes gracilis</name>
    <name type="common">Slender pitcher plant</name>
    <dbReference type="NCBI Taxonomy" id="150966"/>
    <lineage>
        <taxon>Eukaryota</taxon>
        <taxon>Viridiplantae</taxon>
        <taxon>Streptophyta</taxon>
        <taxon>Embryophyta</taxon>
        <taxon>Tracheophyta</taxon>
        <taxon>Spermatophyta</taxon>
        <taxon>Magnoliopsida</taxon>
        <taxon>eudicotyledons</taxon>
        <taxon>Gunneridae</taxon>
        <taxon>Pentapetalae</taxon>
        <taxon>Caryophyllales</taxon>
        <taxon>Nepenthaceae</taxon>
        <taxon>Nepenthes</taxon>
    </lineage>
</organism>
<evidence type="ECO:0000256" key="1">
    <source>
        <dbReference type="SAM" id="MobiDB-lite"/>
    </source>
</evidence>
<accession>A0AAD3SYX8</accession>
<comment type="caution">
    <text evidence="2">The sequence shown here is derived from an EMBL/GenBank/DDBJ whole genome shotgun (WGS) entry which is preliminary data.</text>
</comment>
<keyword evidence="3" id="KW-1185">Reference proteome</keyword>
<feature type="compositionally biased region" description="Basic and acidic residues" evidence="1">
    <location>
        <begin position="86"/>
        <end position="98"/>
    </location>
</feature>
<dbReference type="Proteomes" id="UP001279734">
    <property type="component" value="Unassembled WGS sequence"/>
</dbReference>
<name>A0AAD3SYX8_NEPGR</name>
<feature type="region of interest" description="Disordered" evidence="1">
    <location>
        <begin position="1"/>
        <end position="98"/>
    </location>
</feature>
<reference evidence="2" key="1">
    <citation type="submission" date="2023-05" db="EMBL/GenBank/DDBJ databases">
        <title>Nepenthes gracilis genome sequencing.</title>
        <authorList>
            <person name="Fukushima K."/>
        </authorList>
    </citation>
    <scope>NUCLEOTIDE SEQUENCE</scope>
    <source>
        <strain evidence="2">SING2019-196</strain>
    </source>
</reference>
<evidence type="ECO:0000313" key="2">
    <source>
        <dbReference type="EMBL" id="GMH19541.1"/>
    </source>
</evidence>
<proteinExistence type="predicted"/>
<sequence length="98" mass="11525">MSGNPINRMAKSKKYHSVGRQERSRSVRTSNILLPRGKERKKSWVERNEMDQKKGEDTRVRKPARPSGRRPRRSQKGRLGFDGDESFEREKWAGKKSR</sequence>
<dbReference type="EMBL" id="BSYO01000020">
    <property type="protein sequence ID" value="GMH19541.1"/>
    <property type="molecule type" value="Genomic_DNA"/>
</dbReference>
<gene>
    <name evidence="2" type="ORF">Nepgr_021382</name>
</gene>
<feature type="compositionally biased region" description="Basic and acidic residues" evidence="1">
    <location>
        <begin position="42"/>
        <end position="60"/>
    </location>
</feature>